<feature type="region of interest" description="Disordered" evidence="1">
    <location>
        <begin position="1"/>
        <end position="111"/>
    </location>
</feature>
<sequence length="162" mass="17124">MGESRRKSQTQQSAFATGEHPIGNIEKSNGEQHSVPQDPDPPSLLGDEEPSAAVTGVADTGGGGNPGSRAGEHQGNRWRRDRGVTAATATATTAAGGQATKNKQNRKDKRGIFHRISPFASPRPWSALSAGHCLMPPIHYLILYDSFPGLGSPPREPPPAGW</sequence>
<accession>A0ABM8HYA2</accession>
<dbReference type="Proteomes" id="UP001319827">
    <property type="component" value="Chromosome"/>
</dbReference>
<evidence type="ECO:0000313" key="2">
    <source>
        <dbReference type="EMBL" id="BCR05700.1"/>
    </source>
</evidence>
<keyword evidence="3" id="KW-1185">Reference proteome</keyword>
<reference evidence="2 3" key="1">
    <citation type="journal article" date="2016" name="C (Basel)">
        <title>Selective Growth of and Electricity Production by Marine Exoelectrogenic Bacteria in Self-Aggregated Hydrogel of Microbially Reduced Graphene Oxide.</title>
        <authorList>
            <person name="Yoshida N."/>
            <person name="Goto Y."/>
            <person name="Miyata Y."/>
        </authorList>
    </citation>
    <scope>NUCLEOTIDE SEQUENCE [LARGE SCALE GENOMIC DNA]</scope>
    <source>
        <strain evidence="2 3">NIT-T3</strain>
    </source>
</reference>
<evidence type="ECO:0000313" key="3">
    <source>
        <dbReference type="Proteomes" id="UP001319827"/>
    </source>
</evidence>
<evidence type="ECO:0000256" key="1">
    <source>
        <dbReference type="SAM" id="MobiDB-lite"/>
    </source>
</evidence>
<proteinExistence type="predicted"/>
<name>A0ABM8HYA2_9BACT</name>
<organism evidence="2 3">
    <name type="scientific">Desulfuromonas versatilis</name>
    <dbReference type="NCBI Taxonomy" id="2802975"/>
    <lineage>
        <taxon>Bacteria</taxon>
        <taxon>Pseudomonadati</taxon>
        <taxon>Thermodesulfobacteriota</taxon>
        <taxon>Desulfuromonadia</taxon>
        <taxon>Desulfuromonadales</taxon>
        <taxon>Desulfuromonadaceae</taxon>
        <taxon>Desulfuromonas</taxon>
    </lineage>
</organism>
<feature type="compositionally biased region" description="Low complexity" evidence="1">
    <location>
        <begin position="85"/>
        <end position="100"/>
    </location>
</feature>
<reference evidence="2 3" key="2">
    <citation type="journal article" date="2021" name="Int. J. Syst. Evol. Microbiol.">
        <title>Isolation and Polyphasic Characterization of Desulfuromonas versatilis sp. Nov., an Electrogenic Bacteria Capable of Versatile Metabolism Isolated from a Graphene Oxide-Reducing Enrichment Culture.</title>
        <authorList>
            <person name="Xie L."/>
            <person name="Yoshida N."/>
            <person name="Ishii S."/>
            <person name="Meng L."/>
        </authorList>
    </citation>
    <scope>NUCLEOTIDE SEQUENCE [LARGE SCALE GENOMIC DNA]</scope>
    <source>
        <strain evidence="2 3">NIT-T3</strain>
    </source>
</reference>
<gene>
    <name evidence="2" type="ORF">DESUT3_27690</name>
</gene>
<protein>
    <submittedName>
        <fullName evidence="2">Uncharacterized protein</fullName>
    </submittedName>
</protein>
<dbReference type="EMBL" id="AP024355">
    <property type="protein sequence ID" value="BCR05700.1"/>
    <property type="molecule type" value="Genomic_DNA"/>
</dbReference>